<reference evidence="5" key="1">
    <citation type="submission" date="2021-06" db="EMBL/GenBank/DDBJ databases">
        <authorList>
            <consortium name="DOE Joint Genome Institute"/>
            <person name="Mondo S.J."/>
            <person name="Amses K.R."/>
            <person name="Simmons D.R."/>
            <person name="Longcore J.E."/>
            <person name="Seto K."/>
            <person name="Alves G.H."/>
            <person name="Bonds A.E."/>
            <person name="Quandt C.A."/>
            <person name="Davis W.J."/>
            <person name="Chang Y."/>
            <person name="Letcher P.M."/>
            <person name="Powell M.J."/>
            <person name="Kuo A."/>
            <person name="Labutti K."/>
            <person name="Pangilinan J."/>
            <person name="Andreopoulos W."/>
            <person name="Tritt A."/>
            <person name="Riley R."/>
            <person name="Hundley H."/>
            <person name="Johnson J."/>
            <person name="Lipzen A."/>
            <person name="Barry K."/>
            <person name="Berbee M.L."/>
            <person name="Buchler N.E."/>
            <person name="Grigoriev I.V."/>
            <person name="Spatafora J.W."/>
            <person name="Stajich J.E."/>
            <person name="James T.Y."/>
        </authorList>
    </citation>
    <scope>NUCLEOTIDE SEQUENCE</scope>
    <source>
        <strain evidence="5">AG</strain>
    </source>
</reference>
<dbReference type="SUPFAM" id="SSF48452">
    <property type="entry name" value="TPR-like"/>
    <property type="match status" value="1"/>
</dbReference>
<gene>
    <name evidence="5" type="ORF">K450DRAFT_230199</name>
</gene>
<dbReference type="Gene3D" id="1.25.40.1040">
    <property type="match status" value="1"/>
</dbReference>
<dbReference type="Proteomes" id="UP001206595">
    <property type="component" value="Unassembled WGS sequence"/>
</dbReference>
<dbReference type="FunFam" id="1.25.40.1040:FF:000003">
    <property type="entry name" value="N-terminal acetyltransferase A, auxiliary subunit"/>
    <property type="match status" value="1"/>
</dbReference>
<keyword evidence="6" id="KW-1185">Reference proteome</keyword>
<dbReference type="SMART" id="SM00028">
    <property type="entry name" value="TPR"/>
    <property type="match status" value="7"/>
</dbReference>
<protein>
    <submittedName>
        <fullName evidence="5">Uncharacterized protein</fullName>
    </submittedName>
</protein>
<dbReference type="Pfam" id="PF12569">
    <property type="entry name" value="NatA_aux_su"/>
    <property type="match status" value="1"/>
</dbReference>
<accession>A0AAD5EE02</accession>
<dbReference type="InterPro" id="IPR011990">
    <property type="entry name" value="TPR-like_helical_dom_sf"/>
</dbReference>
<dbReference type="PIRSF" id="PIRSF000422">
    <property type="entry name" value="N-terminal-AcTrfase-A_aux_su"/>
    <property type="match status" value="1"/>
</dbReference>
<feature type="repeat" description="TPR" evidence="3">
    <location>
        <begin position="79"/>
        <end position="112"/>
    </location>
</feature>
<dbReference type="EMBL" id="MU620903">
    <property type="protein sequence ID" value="KAI8581978.1"/>
    <property type="molecule type" value="Genomic_DNA"/>
</dbReference>
<dbReference type="Pfam" id="PF13181">
    <property type="entry name" value="TPR_8"/>
    <property type="match status" value="1"/>
</dbReference>
<feature type="region of interest" description="Disordered" evidence="4">
    <location>
        <begin position="576"/>
        <end position="642"/>
    </location>
</feature>
<dbReference type="PANTHER" id="PTHR22767:SF2">
    <property type="entry name" value="N(ALPHA)-ACETYLTRANSFERASE 15_16, ISOFORM A"/>
    <property type="match status" value="1"/>
</dbReference>
<dbReference type="RefSeq" id="XP_051446982.1">
    <property type="nucleotide sequence ID" value="XM_051587213.1"/>
</dbReference>
<evidence type="ECO:0000313" key="5">
    <source>
        <dbReference type="EMBL" id="KAI8581978.1"/>
    </source>
</evidence>
<dbReference type="PROSITE" id="PS50005">
    <property type="entry name" value="TPR"/>
    <property type="match status" value="1"/>
</dbReference>
<organism evidence="5 6">
    <name type="scientific">Umbelopsis ramanniana AG</name>
    <dbReference type="NCBI Taxonomy" id="1314678"/>
    <lineage>
        <taxon>Eukaryota</taxon>
        <taxon>Fungi</taxon>
        <taxon>Fungi incertae sedis</taxon>
        <taxon>Mucoromycota</taxon>
        <taxon>Mucoromycotina</taxon>
        <taxon>Umbelopsidomycetes</taxon>
        <taxon>Umbelopsidales</taxon>
        <taxon>Umbelopsidaceae</taxon>
        <taxon>Umbelopsis</taxon>
    </lineage>
</organism>
<keyword evidence="1" id="KW-0677">Repeat</keyword>
<keyword evidence="2 3" id="KW-0802">TPR repeat</keyword>
<evidence type="ECO:0000256" key="2">
    <source>
        <dbReference type="ARBA" id="ARBA00022803"/>
    </source>
</evidence>
<reference evidence="5" key="2">
    <citation type="journal article" date="2022" name="Proc. Natl. Acad. Sci. U.S.A.">
        <title>Diploid-dominant life cycles characterize the early evolution of Fungi.</title>
        <authorList>
            <person name="Amses K.R."/>
            <person name="Simmons D.R."/>
            <person name="Longcore J.E."/>
            <person name="Mondo S.J."/>
            <person name="Seto K."/>
            <person name="Jeronimo G.H."/>
            <person name="Bonds A.E."/>
            <person name="Quandt C.A."/>
            <person name="Davis W.J."/>
            <person name="Chang Y."/>
            <person name="Federici B.A."/>
            <person name="Kuo A."/>
            <person name="LaButti K."/>
            <person name="Pangilinan J."/>
            <person name="Andreopoulos W."/>
            <person name="Tritt A."/>
            <person name="Riley R."/>
            <person name="Hundley H."/>
            <person name="Johnson J."/>
            <person name="Lipzen A."/>
            <person name="Barry K."/>
            <person name="Lang B.F."/>
            <person name="Cuomo C.A."/>
            <person name="Buchler N.E."/>
            <person name="Grigoriev I.V."/>
            <person name="Spatafora J.W."/>
            <person name="Stajich J.E."/>
            <person name="James T.Y."/>
        </authorList>
    </citation>
    <scope>NUCLEOTIDE SEQUENCE</scope>
    <source>
        <strain evidence="5">AG</strain>
    </source>
</reference>
<dbReference type="AlphaFoldDB" id="A0AAD5EE02"/>
<name>A0AAD5EE02_UMBRA</name>
<evidence type="ECO:0000313" key="6">
    <source>
        <dbReference type="Proteomes" id="UP001206595"/>
    </source>
</evidence>
<evidence type="ECO:0000256" key="3">
    <source>
        <dbReference type="PROSITE-ProRule" id="PRU00339"/>
    </source>
</evidence>
<evidence type="ECO:0000256" key="1">
    <source>
        <dbReference type="ARBA" id="ARBA00022737"/>
    </source>
</evidence>
<comment type="caution">
    <text evidence="5">The sequence shown here is derived from an EMBL/GenBank/DDBJ whole genome shotgun (WGS) entry which is preliminary data.</text>
</comment>
<proteinExistence type="predicted"/>
<dbReference type="GeneID" id="75912560"/>
<evidence type="ECO:0000256" key="4">
    <source>
        <dbReference type="SAM" id="MobiDB-lite"/>
    </source>
</evidence>
<feature type="compositionally biased region" description="Basic and acidic residues" evidence="4">
    <location>
        <begin position="602"/>
        <end position="642"/>
    </location>
</feature>
<dbReference type="Gene3D" id="1.25.40.1010">
    <property type="match status" value="1"/>
</dbReference>
<sequence>MNAKRELPAKENAIFKNILRNYEHKQYKKGLKLADTILKKFPEHGETLAMKGLFLNNLEKKEEGYEFVKKGLRFDLTSHICWHVFGLLYRSDKNYEEAAKCYTHALKYNKSDMQILRDFALLQTQMRHYDALIETRTQLLQAKPTNPPFWIGVALAYQLVGKYDIAIQVLEAHESALREQSVNFEQSELLMYHNSLLEESGDIEKALEHLETVEPKVCDKRAWKVKKAEFLLKLNRLEEAETAYRLLISENPDNYSYIKGLIAVKGLNADNLTSEQQSAMLKIFDDIQSDFPRSTAARNLPLNYASGDNFRNRADAYLQSALRKGVPSLFVDIKRLYSDSAKEKIVEELVTGYEVSLEKTGHFNEEQDEKVVEPPTAYLWTLYFLAQHYDKQRKTELALKTIDKAIEHTPTLVELYMTKGRILKHGGDLEAAARVMNEAREMDLQDRFINSKCAKYYIRNDKIEEAEKILGLFTRPDAASPLQDLTDMQCMWLTLEEGDSYLRQGQKGKALKRYHTVEKFFSDIFDDQFDFHTYCLRKTTLRSYVDTIRFEDNLKGSHYFVRAAVGAVKAYTSLADKPSGANGMDEANMSEAEKKKARNKARKAELKAQKENKPPKKEQVKEEAPKKVDVKKPTDEDPEGEKYLKTTDALASALEWVRPLEQVAPKHIQTHLLGFEIYLRKGSMLLALKALVQSWTIDKTNPQVAKNIARFKEAVSANPPANADVKAVIDSQLATLA</sequence>
<dbReference type="InterPro" id="IPR021183">
    <property type="entry name" value="NatA_aux_su"/>
</dbReference>
<dbReference type="PANTHER" id="PTHR22767">
    <property type="entry name" value="N-TERMINAL ACETYLTRANSFERASE-RELATED"/>
    <property type="match status" value="1"/>
</dbReference>
<dbReference type="InterPro" id="IPR019734">
    <property type="entry name" value="TPR_rpt"/>
</dbReference>
<dbReference type="GO" id="GO:0031415">
    <property type="term" value="C:NatA complex"/>
    <property type="evidence" value="ECO:0007669"/>
    <property type="project" value="TreeGrafter"/>
</dbReference>